<feature type="compositionally biased region" description="Acidic residues" evidence="1">
    <location>
        <begin position="218"/>
        <end position="238"/>
    </location>
</feature>
<gene>
    <name evidence="2" type="ordered locus">Nhal_0287</name>
</gene>
<dbReference type="RefSeq" id="WP_013031382.1">
    <property type="nucleotide sequence ID" value="NC_013960.1"/>
</dbReference>
<evidence type="ECO:0000313" key="3">
    <source>
        <dbReference type="Proteomes" id="UP000001844"/>
    </source>
</evidence>
<dbReference type="KEGG" id="nhl:Nhal_0287"/>
<protein>
    <recommendedName>
        <fullName evidence="4">Fibronectin type III domain protein</fullName>
    </recommendedName>
</protein>
<name>D5BUT6_NITHN</name>
<dbReference type="STRING" id="472759.Nhal_0287"/>
<feature type="compositionally biased region" description="Acidic residues" evidence="1">
    <location>
        <begin position="256"/>
        <end position="266"/>
    </location>
</feature>
<sequence>MTVLPNGTPYLFLSGVPATEEKPEQFLDSYQLQKAKTITLTPIDFPPIPPQRTCLESYDPQTGLLSDSCPKKTQNTTDPAAPKVTWVTPADLKQPKKSDQLSVRLKWQWTEKEQARFKANKFNIYQIINPDSKTPNVCQTQKTPPASYQIGKMNITSATSYQLEPQPLTLMAGDTVSYYYFCITTVSHNIDDDNDGKRDEDPKGDDNADGCPGRCGIDDDGDGQIDESVAMDDDEDNDQLLKDGIDNDRDGRIDEPGEGIDEDPYESESVPSLPLLAYMVDKIPPQLPQAPCEISWAEITGTQLTNGVIEADSQQAPNWEGKLSVRLDWSKFSSKLASDIKGYNLYRGIDQPTGEYIRLNRHLIDNTVYVDYLEATAKNKFYYRLQAVDKAGNESDKSEATCAIVLPDKIPPKPPVIVNVSGGNEAIKIIWESSSSSDVAEYHLYRGETRSQVEFQTQDKKNRINVSLITPLGPENKISYVDGPALKARKDYYYIVEAVDKKGNQSYSLPAAGRAYDINPPAPPSSLSATLKLLPPKVAAQENAWVKLTRITPPKAKDGGTFPVNIEIQFKNNHLEKLSIAEDLRAPFNLESGDLYGEWFDIPTGKLLRLNYELRVSQGTLPGQHTVALNTLEAIPLGQPPIAIKMTSTMDVVSTPVSEVSILLTWQLDEAQVRTAVWRCEDSGCTHEGGNWKMIAPLLLADDSDYEDVNITQGKTYYYKLQAYDKLGNKGAFSKVVEVEAK</sequence>
<feature type="compositionally biased region" description="Basic and acidic residues" evidence="1">
    <location>
        <begin position="190"/>
        <end position="206"/>
    </location>
</feature>
<dbReference type="InterPro" id="IPR036116">
    <property type="entry name" value="FN3_sf"/>
</dbReference>
<accession>D5BUT6</accession>
<dbReference type="SUPFAM" id="SSF49265">
    <property type="entry name" value="Fibronectin type III"/>
    <property type="match status" value="1"/>
</dbReference>
<dbReference type="EMBL" id="CP001798">
    <property type="protein sequence ID" value="ADE13486.1"/>
    <property type="molecule type" value="Genomic_DNA"/>
</dbReference>
<dbReference type="Gene3D" id="2.60.40.10">
    <property type="entry name" value="Immunoglobulins"/>
    <property type="match status" value="3"/>
</dbReference>
<proteinExistence type="predicted"/>
<keyword evidence="3" id="KW-1185">Reference proteome</keyword>
<organism evidence="2 3">
    <name type="scientific">Nitrosococcus halophilus (strain Nc4)</name>
    <dbReference type="NCBI Taxonomy" id="472759"/>
    <lineage>
        <taxon>Bacteria</taxon>
        <taxon>Pseudomonadati</taxon>
        <taxon>Pseudomonadota</taxon>
        <taxon>Gammaproteobacteria</taxon>
        <taxon>Chromatiales</taxon>
        <taxon>Chromatiaceae</taxon>
        <taxon>Nitrosococcus</taxon>
    </lineage>
</organism>
<dbReference type="InterPro" id="IPR013783">
    <property type="entry name" value="Ig-like_fold"/>
</dbReference>
<evidence type="ECO:0000313" key="2">
    <source>
        <dbReference type="EMBL" id="ADE13486.1"/>
    </source>
</evidence>
<feature type="compositionally biased region" description="Basic and acidic residues" evidence="1">
    <location>
        <begin position="239"/>
        <end position="255"/>
    </location>
</feature>
<evidence type="ECO:0000256" key="1">
    <source>
        <dbReference type="SAM" id="MobiDB-lite"/>
    </source>
</evidence>
<feature type="region of interest" description="Disordered" evidence="1">
    <location>
        <begin position="190"/>
        <end position="268"/>
    </location>
</feature>
<evidence type="ECO:0008006" key="4">
    <source>
        <dbReference type="Google" id="ProtNLM"/>
    </source>
</evidence>
<dbReference type="eggNOG" id="COG4733">
    <property type="taxonomic scope" value="Bacteria"/>
</dbReference>
<dbReference type="OrthoDB" id="39703at2"/>
<dbReference type="AlphaFoldDB" id="D5BUT6"/>
<dbReference type="Proteomes" id="UP000001844">
    <property type="component" value="Chromosome"/>
</dbReference>
<dbReference type="HOGENOM" id="CLU_374217_0_0_6"/>
<reference evidence="3" key="1">
    <citation type="submission" date="2010-04" db="EMBL/GenBank/DDBJ databases">
        <title>Complete genome sequence of Nitrosococcus halophilus Nc4, a salt-adapted, aerobic obligate ammonia-oxidizing sulfur purple bacterium.</title>
        <authorList>
            <consortium name="US DOE Joint Genome Institute"/>
            <person name="Campbell M.A."/>
            <person name="Malfatti S.A."/>
            <person name="Chain P.S.G."/>
            <person name="Heidelberg J.F."/>
            <person name="Ward B.B."/>
            <person name="Klotz M.G."/>
        </authorList>
    </citation>
    <scope>NUCLEOTIDE SEQUENCE [LARGE SCALE GENOMIC DNA]</scope>
    <source>
        <strain evidence="3">Nc4</strain>
    </source>
</reference>